<gene>
    <name evidence="1" type="ORF">MPC4_190026</name>
</gene>
<protein>
    <submittedName>
        <fullName evidence="1">Uncharacterized protein</fullName>
    </submittedName>
</protein>
<comment type="caution">
    <text evidence="1">The sequence shown here is derived from an EMBL/GenBank/DDBJ whole genome shotgun (WGS) entry which is preliminary data.</text>
</comment>
<reference evidence="1 2" key="1">
    <citation type="submission" date="2019-05" db="EMBL/GenBank/DDBJ databases">
        <authorList>
            <person name="Farhan Ul Haque M."/>
        </authorList>
    </citation>
    <scope>NUCLEOTIDE SEQUENCE [LARGE SCALE GENOMIC DNA]</scope>
    <source>
        <strain evidence="1">2</strain>
    </source>
</reference>
<name>A0A8B6M5T3_METTU</name>
<dbReference type="EMBL" id="CABFMQ020000075">
    <property type="protein sequence ID" value="VTZ49713.1"/>
    <property type="molecule type" value="Genomic_DNA"/>
</dbReference>
<evidence type="ECO:0000313" key="1">
    <source>
        <dbReference type="EMBL" id="VTZ49713.1"/>
    </source>
</evidence>
<keyword evidence="2" id="KW-1185">Reference proteome</keyword>
<accession>A0A8B6M5T3</accession>
<dbReference type="Proteomes" id="UP000485880">
    <property type="component" value="Unassembled WGS sequence"/>
</dbReference>
<proteinExistence type="predicted"/>
<sequence length="107" mass="11434">MLGSNRIIGRVALTANCVLSNRRSVLASPLARIATLDASPIRGNRFQAQDRVSVINCGVSATFTRGGGQDRSLEGLAIALRVGHMCQINGDRAAMRRSAGLEMWPRG</sequence>
<dbReference type="AlphaFoldDB" id="A0A8B6M5T3"/>
<evidence type="ECO:0000313" key="2">
    <source>
        <dbReference type="Proteomes" id="UP000485880"/>
    </source>
</evidence>
<organism evidence="1 2">
    <name type="scientific">Methylocella tundrae</name>
    <dbReference type="NCBI Taxonomy" id="227605"/>
    <lineage>
        <taxon>Bacteria</taxon>
        <taxon>Pseudomonadati</taxon>
        <taxon>Pseudomonadota</taxon>
        <taxon>Alphaproteobacteria</taxon>
        <taxon>Hyphomicrobiales</taxon>
        <taxon>Beijerinckiaceae</taxon>
        <taxon>Methylocella</taxon>
    </lineage>
</organism>